<protein>
    <submittedName>
        <fullName evidence="1">Uncharacterized protein</fullName>
    </submittedName>
</protein>
<gene>
    <name evidence="1" type="ORF">DSO57_1002080</name>
</gene>
<organism evidence="1 2">
    <name type="scientific">Entomophthora muscae</name>
    <dbReference type="NCBI Taxonomy" id="34485"/>
    <lineage>
        <taxon>Eukaryota</taxon>
        <taxon>Fungi</taxon>
        <taxon>Fungi incertae sedis</taxon>
        <taxon>Zoopagomycota</taxon>
        <taxon>Entomophthoromycotina</taxon>
        <taxon>Entomophthoromycetes</taxon>
        <taxon>Entomophthorales</taxon>
        <taxon>Entomophthoraceae</taxon>
        <taxon>Entomophthora</taxon>
    </lineage>
</organism>
<dbReference type="Proteomes" id="UP001165960">
    <property type="component" value="Unassembled WGS sequence"/>
</dbReference>
<evidence type="ECO:0000313" key="2">
    <source>
        <dbReference type="Proteomes" id="UP001165960"/>
    </source>
</evidence>
<reference evidence="1" key="1">
    <citation type="submission" date="2022-04" db="EMBL/GenBank/DDBJ databases">
        <title>Genome of the entomopathogenic fungus Entomophthora muscae.</title>
        <authorList>
            <person name="Elya C."/>
            <person name="Lovett B.R."/>
            <person name="Lee E."/>
            <person name="Macias A.M."/>
            <person name="Hajek A.E."/>
            <person name="De Bivort B.L."/>
            <person name="Kasson M.T."/>
            <person name="De Fine Licht H.H."/>
            <person name="Stajich J.E."/>
        </authorList>
    </citation>
    <scope>NUCLEOTIDE SEQUENCE</scope>
    <source>
        <strain evidence="1">Berkeley</strain>
    </source>
</reference>
<keyword evidence="2" id="KW-1185">Reference proteome</keyword>
<sequence>MHFSTSPTHQHLRLPSLRELGLLPCPTPEAPQRQSRWKANTHQLNVLNQVFINNPFPSKDTRLLLSTSLKMHPRTLQIWFQNRRQTLKATKSRAPHSESPQELNPSHLKGASRMASVHIPYHDMASPTRKTSRTLHA</sequence>
<proteinExistence type="predicted"/>
<dbReference type="EMBL" id="QTSX02006394">
    <property type="protein sequence ID" value="KAJ9055605.1"/>
    <property type="molecule type" value="Genomic_DNA"/>
</dbReference>
<comment type="caution">
    <text evidence="1">The sequence shown here is derived from an EMBL/GenBank/DDBJ whole genome shotgun (WGS) entry which is preliminary data.</text>
</comment>
<name>A0ACC2RZY0_9FUNG</name>
<accession>A0ACC2RZY0</accession>
<evidence type="ECO:0000313" key="1">
    <source>
        <dbReference type="EMBL" id="KAJ9055605.1"/>
    </source>
</evidence>